<sequence length="189" mass="21852">MIRKHPLILAGFALLGLLDGFIAYAWPANYMLTGFSVIPHFYLIGLLVFVYNKDILTRVLAGLLAGLVHAFVFQGSFPFDPVYFTAAAWLAGLAPRWSNSMRYSWLFFLLFAFGFDLLPWIWLRITTPLNASILTWLWRMETFTLLLNIASLWVIRYAADVMDRYFKIVRVRQAREDRKKLAQLHAAGR</sequence>
<dbReference type="OrthoDB" id="1654929at2"/>
<dbReference type="EMBL" id="CP011391">
    <property type="protein sequence ID" value="AMK53961.1"/>
    <property type="molecule type" value="Genomic_DNA"/>
</dbReference>
<feature type="transmembrane region" description="Helical" evidence="1">
    <location>
        <begin position="35"/>
        <end position="52"/>
    </location>
</feature>
<feature type="transmembrane region" description="Helical" evidence="1">
    <location>
        <begin position="143"/>
        <end position="159"/>
    </location>
</feature>
<feature type="transmembrane region" description="Helical" evidence="1">
    <location>
        <begin position="59"/>
        <end position="76"/>
    </location>
</feature>
<dbReference type="GeneID" id="78477627"/>
<accession>A0A140DTI4</accession>
<evidence type="ECO:0000313" key="3">
    <source>
        <dbReference type="Proteomes" id="UP000069771"/>
    </source>
</evidence>
<evidence type="ECO:0000256" key="1">
    <source>
        <dbReference type="SAM" id="Phobius"/>
    </source>
</evidence>
<keyword evidence="1" id="KW-0472">Membrane</keyword>
<feature type="transmembrane region" description="Helical" evidence="1">
    <location>
        <begin position="105"/>
        <end position="123"/>
    </location>
</feature>
<keyword evidence="1" id="KW-1133">Transmembrane helix</keyword>
<organism evidence="2 3">
    <name type="scientific">Faecalibaculum rodentium</name>
    <dbReference type="NCBI Taxonomy" id="1702221"/>
    <lineage>
        <taxon>Bacteria</taxon>
        <taxon>Bacillati</taxon>
        <taxon>Bacillota</taxon>
        <taxon>Erysipelotrichia</taxon>
        <taxon>Erysipelotrichales</taxon>
        <taxon>Erysipelotrichaceae</taxon>
        <taxon>Faecalibaculum</taxon>
    </lineage>
</organism>
<keyword evidence="1" id="KW-0812">Transmembrane</keyword>
<keyword evidence="3" id="KW-1185">Reference proteome</keyword>
<dbReference type="STRING" id="1702221.AALO17_08270"/>
<protein>
    <recommendedName>
        <fullName evidence="4">Rod shape-determining protein MreD</fullName>
    </recommendedName>
</protein>
<name>A0A140DTI4_9FIRM</name>
<dbReference type="Proteomes" id="UP000069771">
    <property type="component" value="Chromosome"/>
</dbReference>
<evidence type="ECO:0008006" key="4">
    <source>
        <dbReference type="Google" id="ProtNLM"/>
    </source>
</evidence>
<dbReference type="KEGG" id="fro:AALO17_08270"/>
<gene>
    <name evidence="2" type="ORF">AALO17_08270</name>
</gene>
<dbReference type="RefSeq" id="WP_067555762.1">
    <property type="nucleotide sequence ID" value="NZ_CALFTW010000050.1"/>
</dbReference>
<evidence type="ECO:0000313" key="2">
    <source>
        <dbReference type="EMBL" id="AMK53961.1"/>
    </source>
</evidence>
<reference evidence="2 3" key="1">
    <citation type="journal article" date="2016" name="Gut Pathog.">
        <title>Whole genome sequencing of "Faecalibaculum rodentium" ALO17, isolated from C57BL/6J laboratory mouse feces.</title>
        <authorList>
            <person name="Lim S."/>
            <person name="Chang D.H."/>
            <person name="Ahn S."/>
            <person name="Kim B.C."/>
        </authorList>
    </citation>
    <scope>NUCLEOTIDE SEQUENCE [LARGE SCALE GENOMIC DNA]</scope>
    <source>
        <strain evidence="2 3">Alo17</strain>
    </source>
</reference>
<proteinExistence type="predicted"/>
<dbReference type="AlphaFoldDB" id="A0A140DTI4"/>